<dbReference type="InterPro" id="IPR012340">
    <property type="entry name" value="NA-bd_OB-fold"/>
</dbReference>
<dbReference type="GO" id="GO:0020037">
    <property type="term" value="F:heme binding"/>
    <property type="evidence" value="ECO:0007669"/>
    <property type="project" value="InterPro"/>
</dbReference>
<dbReference type="Gene3D" id="2.40.50.140">
    <property type="entry name" value="Nucleic acid-binding proteins"/>
    <property type="match status" value="1"/>
</dbReference>
<feature type="topological domain" description="Cytoplasmic" evidence="13">
    <location>
        <begin position="1"/>
        <end position="8"/>
    </location>
</feature>
<dbReference type="GO" id="GO:0017003">
    <property type="term" value="P:protein-heme linkage"/>
    <property type="evidence" value="ECO:0007669"/>
    <property type="project" value="UniProtKB-UniRule"/>
</dbReference>
<evidence type="ECO:0000256" key="10">
    <source>
        <dbReference type="ARBA" id="ARBA00023004"/>
    </source>
</evidence>
<keyword evidence="2 13" id="KW-1003">Cell membrane</keyword>
<proteinExistence type="inferred from homology"/>
<dbReference type="AlphaFoldDB" id="A0A0E3YZM9"/>
<evidence type="ECO:0000256" key="13">
    <source>
        <dbReference type="HAMAP-Rule" id="MF_01959"/>
    </source>
</evidence>
<dbReference type="SUPFAM" id="SSF82093">
    <property type="entry name" value="Heme chaperone CcmE"/>
    <property type="match status" value="1"/>
</dbReference>
<evidence type="ECO:0000256" key="14">
    <source>
        <dbReference type="PIRSR" id="PIRSR604329-50"/>
    </source>
</evidence>
<evidence type="ECO:0000313" key="16">
    <source>
        <dbReference type="EMBL" id="AKC85554.1"/>
    </source>
</evidence>
<keyword evidence="3" id="KW-0997">Cell inner membrane</keyword>
<dbReference type="PANTHER" id="PTHR34128:SF2">
    <property type="entry name" value="CYTOCHROME C-TYPE BIOGENESIS PROTEIN CCME HOMOLOG, MITOCHONDRIAL"/>
    <property type="match status" value="1"/>
</dbReference>
<keyword evidence="15" id="KW-0732">Signal</keyword>
<evidence type="ECO:0000256" key="15">
    <source>
        <dbReference type="SAM" id="SignalP"/>
    </source>
</evidence>
<evidence type="ECO:0000256" key="7">
    <source>
        <dbReference type="ARBA" id="ARBA00022748"/>
    </source>
</evidence>
<dbReference type="Proteomes" id="UP000033067">
    <property type="component" value="Chromosome"/>
</dbReference>
<gene>
    <name evidence="13" type="primary">ccmE</name>
    <name evidence="13" type="synonym">cycJ</name>
    <name evidence="16" type="ORF">WQ53_01005</name>
</gene>
<dbReference type="RefSeq" id="WP_052629597.1">
    <property type="nucleotide sequence ID" value="NZ_CP011144.1"/>
</dbReference>
<evidence type="ECO:0000256" key="8">
    <source>
        <dbReference type="ARBA" id="ARBA00022968"/>
    </source>
</evidence>
<dbReference type="NCBIfam" id="NF009727">
    <property type="entry name" value="PRK13254.1-1"/>
    <property type="match status" value="1"/>
</dbReference>
<evidence type="ECO:0000256" key="1">
    <source>
        <dbReference type="ARBA" id="ARBA00004533"/>
    </source>
</evidence>
<comment type="subcellular location">
    <subcellularLocation>
        <location evidence="1">Cell inner membrane</location>
    </subcellularLocation>
    <subcellularLocation>
        <location evidence="13">Cell membrane</location>
        <topology evidence="13">Single-pass type II membrane protein</topology>
    </subcellularLocation>
</comment>
<feature type="binding site" description="covalent" evidence="13 14">
    <location>
        <position position="128"/>
    </location>
    <ligand>
        <name>heme</name>
        <dbReference type="ChEBI" id="CHEBI:30413"/>
    </ligand>
</feature>
<dbReference type="Pfam" id="PF03100">
    <property type="entry name" value="CcmE"/>
    <property type="match status" value="1"/>
</dbReference>
<evidence type="ECO:0000256" key="5">
    <source>
        <dbReference type="ARBA" id="ARBA00022692"/>
    </source>
</evidence>
<protein>
    <recommendedName>
        <fullName evidence="13">Cytochrome c-type biogenesis protein CcmE</fullName>
    </recommendedName>
    <alternativeName>
        <fullName evidence="13">Cytochrome c maturation protein E</fullName>
    </alternativeName>
    <alternativeName>
        <fullName evidence="13">Heme chaperone CcmE</fullName>
    </alternativeName>
</protein>
<feature type="signal peptide" evidence="15">
    <location>
        <begin position="1"/>
        <end position="24"/>
    </location>
</feature>
<comment type="function">
    <text evidence="12 13">Heme chaperone required for the biogenesis of c-type cytochromes. Transiently binds heme delivered by CcmC and transfers the heme to apo-cytochromes in a process facilitated by CcmF and CcmH.</text>
</comment>
<evidence type="ECO:0000256" key="11">
    <source>
        <dbReference type="ARBA" id="ARBA00023136"/>
    </source>
</evidence>
<evidence type="ECO:0000256" key="3">
    <source>
        <dbReference type="ARBA" id="ARBA00022519"/>
    </source>
</evidence>
<dbReference type="OrthoDB" id="9793584at2"/>
<evidence type="ECO:0000256" key="4">
    <source>
        <dbReference type="ARBA" id="ARBA00022617"/>
    </source>
</evidence>
<keyword evidence="11 13" id="KW-0472">Membrane</keyword>
<feature type="binding site" description="axial binding residue" evidence="13 14">
    <location>
        <position position="132"/>
    </location>
    <ligand>
        <name>heme</name>
        <dbReference type="ChEBI" id="CHEBI:30413"/>
    </ligand>
    <ligandPart>
        <name>Fe</name>
        <dbReference type="ChEBI" id="CHEBI:18248"/>
    </ligandPart>
</feature>
<dbReference type="PATRIC" id="fig|314722.6.peg.211"/>
<dbReference type="GO" id="GO:0005886">
    <property type="term" value="C:plasma membrane"/>
    <property type="evidence" value="ECO:0007669"/>
    <property type="project" value="UniProtKB-SubCell"/>
</dbReference>
<dbReference type="NCBIfam" id="NF009728">
    <property type="entry name" value="PRK13254.1-2"/>
    <property type="match status" value="1"/>
</dbReference>
<dbReference type="PANTHER" id="PTHR34128">
    <property type="entry name" value="CYTOCHROME C-TYPE BIOGENESIS PROTEIN CCME HOMOLOG, MITOCHONDRIAL"/>
    <property type="match status" value="1"/>
</dbReference>
<sequence length="160" mass="17247">MNPTRRRRLLFVALLVLASAAATALVAMALQRNVAYLYTPAEVLRGDAGAQVVSGQARFRLGGMVEKDSFARAPGSMDAHFRVTDGDAQLPVVYTGILPDLFREGQAVVATGRMENGVFVAENVLAKHDENYMPKEVADKMGIAHQKHEVQVPATTEAAP</sequence>
<keyword evidence="8 13" id="KW-0735">Signal-anchor</keyword>
<dbReference type="GO" id="GO:0046872">
    <property type="term" value="F:metal ion binding"/>
    <property type="evidence" value="ECO:0007669"/>
    <property type="project" value="UniProtKB-KW"/>
</dbReference>
<keyword evidence="10 13" id="KW-0408">Iron</keyword>
<dbReference type="FunFam" id="2.40.50.140:FF:000104">
    <property type="entry name" value="Cytochrome c-type biogenesis protein CcmE"/>
    <property type="match status" value="1"/>
</dbReference>
<dbReference type="PROSITE" id="PS51318">
    <property type="entry name" value="TAT"/>
    <property type="match status" value="1"/>
</dbReference>
<dbReference type="GO" id="GO:0017004">
    <property type="term" value="P:cytochrome complex assembly"/>
    <property type="evidence" value="ECO:0007669"/>
    <property type="project" value="UniProtKB-KW"/>
</dbReference>
<evidence type="ECO:0000313" key="17">
    <source>
        <dbReference type="Proteomes" id="UP000033067"/>
    </source>
</evidence>
<dbReference type="InterPro" id="IPR004329">
    <property type="entry name" value="CcmE"/>
</dbReference>
<name>A0A0E3YZM9_9GAMM</name>
<dbReference type="InterPro" id="IPR036127">
    <property type="entry name" value="CcmE-like_sf"/>
</dbReference>
<evidence type="ECO:0000256" key="2">
    <source>
        <dbReference type="ARBA" id="ARBA00022475"/>
    </source>
</evidence>
<evidence type="ECO:0000256" key="9">
    <source>
        <dbReference type="ARBA" id="ARBA00022989"/>
    </source>
</evidence>
<keyword evidence="5 13" id="KW-0812">Transmembrane</keyword>
<reference evidence="16 17" key="1">
    <citation type="journal article" date="2015" name="Genome Announc.">
        <title>Complete Genome Sequence of Pseudoxanthomonas suwonensis Strain J1, a Cellulose-Degrading Bacterium Isolated from Leaf- and Wood-Enriched Soil.</title>
        <authorList>
            <person name="Hou L."/>
            <person name="Jiang J."/>
            <person name="Xu Z."/>
            <person name="Zhou Y."/>
            <person name="Leung F.C."/>
        </authorList>
    </citation>
    <scope>NUCLEOTIDE SEQUENCE [LARGE SCALE GENOMIC DNA]</scope>
    <source>
        <strain evidence="16 17">J1</strain>
    </source>
</reference>
<dbReference type="HAMAP" id="MF_01959">
    <property type="entry name" value="CcmE"/>
    <property type="match status" value="1"/>
</dbReference>
<dbReference type="KEGG" id="psuw:WQ53_01005"/>
<accession>A0A0E3YZM9</accession>
<keyword evidence="17" id="KW-1185">Reference proteome</keyword>
<dbReference type="EMBL" id="CP011144">
    <property type="protein sequence ID" value="AKC85554.1"/>
    <property type="molecule type" value="Genomic_DNA"/>
</dbReference>
<evidence type="ECO:0000256" key="12">
    <source>
        <dbReference type="ARBA" id="ARBA00056663"/>
    </source>
</evidence>
<dbReference type="InterPro" id="IPR006311">
    <property type="entry name" value="TAT_signal"/>
</dbReference>
<feature type="chain" id="PRO_5002415687" description="Cytochrome c-type biogenesis protein CcmE" evidence="15">
    <location>
        <begin position="25"/>
        <end position="160"/>
    </location>
</feature>
<keyword evidence="4 13" id="KW-0349">Heme</keyword>
<keyword evidence="6 13" id="KW-0479">Metal-binding</keyword>
<organism evidence="16 17">
    <name type="scientific">Pseudoxanthomonas suwonensis</name>
    <dbReference type="NCBI Taxonomy" id="314722"/>
    <lineage>
        <taxon>Bacteria</taxon>
        <taxon>Pseudomonadati</taxon>
        <taxon>Pseudomonadota</taxon>
        <taxon>Gammaproteobacteria</taxon>
        <taxon>Lysobacterales</taxon>
        <taxon>Lysobacteraceae</taxon>
        <taxon>Pseudoxanthomonas</taxon>
    </lineage>
</organism>
<dbReference type="NCBIfam" id="NF009731">
    <property type="entry name" value="PRK13254.1-5"/>
    <property type="match status" value="1"/>
</dbReference>
<evidence type="ECO:0000256" key="6">
    <source>
        <dbReference type="ARBA" id="ARBA00022723"/>
    </source>
</evidence>
<keyword evidence="7 13" id="KW-0201">Cytochrome c-type biogenesis</keyword>
<comment type="similarity">
    <text evidence="13">Belongs to the CcmE/CycJ family.</text>
</comment>
<feature type="topological domain" description="Extracellular" evidence="13">
    <location>
        <begin position="30"/>
        <end position="160"/>
    </location>
</feature>
<keyword evidence="9 13" id="KW-1133">Transmembrane helix</keyword>